<proteinExistence type="predicted"/>
<gene>
    <name evidence="1" type="ORF">K3G42_031145</name>
</gene>
<evidence type="ECO:0000313" key="2">
    <source>
        <dbReference type="Proteomes" id="UP000827872"/>
    </source>
</evidence>
<accession>A0ACB8FK83</accession>
<dbReference type="Proteomes" id="UP000827872">
    <property type="component" value="Linkage Group LG04"/>
</dbReference>
<sequence>MERRSGAEGWGGTMEEAADNTLVLSVIKHLDNFLAPSTGARQSSLNAQYQQMMEAEEKAEQIHSGTQLLQAEREKMQMELSHKKARIELEKQANLHARNYEWAGNKDMQISSQELEKKEMSEQLEAQRKQWKEACQQIQALQAKLNQMAGKEQRIQDLELKLSLQEQDAVVVRNMKADLARFPKMERELQQLREENTYLREMKENNGLLKEEVGWLQWKLERYEKVQADLVALELANEKLQGKLDAWEKLGESSGLSIK</sequence>
<reference evidence="1" key="1">
    <citation type="submission" date="2021-08" db="EMBL/GenBank/DDBJ databases">
        <title>The first chromosome-level gecko genome reveals the dynamic sex chromosomes of Neotropical dwarf geckos (Sphaerodactylidae: Sphaerodactylus).</title>
        <authorList>
            <person name="Pinto B.J."/>
            <person name="Keating S.E."/>
            <person name="Gamble T."/>
        </authorList>
    </citation>
    <scope>NUCLEOTIDE SEQUENCE</scope>
    <source>
        <strain evidence="1">TG3544</strain>
    </source>
</reference>
<comment type="caution">
    <text evidence="1">The sequence shown here is derived from an EMBL/GenBank/DDBJ whole genome shotgun (WGS) entry which is preliminary data.</text>
</comment>
<name>A0ACB8FK83_9SAUR</name>
<protein>
    <submittedName>
        <fullName evidence="1">Uncharacterized protein</fullName>
    </submittedName>
</protein>
<dbReference type="EMBL" id="CM037617">
    <property type="protein sequence ID" value="KAH8005778.1"/>
    <property type="molecule type" value="Genomic_DNA"/>
</dbReference>
<keyword evidence="2" id="KW-1185">Reference proteome</keyword>
<organism evidence="1 2">
    <name type="scientific">Sphaerodactylus townsendi</name>
    <dbReference type="NCBI Taxonomy" id="933632"/>
    <lineage>
        <taxon>Eukaryota</taxon>
        <taxon>Metazoa</taxon>
        <taxon>Chordata</taxon>
        <taxon>Craniata</taxon>
        <taxon>Vertebrata</taxon>
        <taxon>Euteleostomi</taxon>
        <taxon>Lepidosauria</taxon>
        <taxon>Squamata</taxon>
        <taxon>Bifurcata</taxon>
        <taxon>Gekkota</taxon>
        <taxon>Sphaerodactylidae</taxon>
        <taxon>Sphaerodactylus</taxon>
    </lineage>
</organism>
<evidence type="ECO:0000313" key="1">
    <source>
        <dbReference type="EMBL" id="KAH8005778.1"/>
    </source>
</evidence>